<feature type="compositionally biased region" description="Acidic residues" evidence="2">
    <location>
        <begin position="9"/>
        <end position="29"/>
    </location>
</feature>
<dbReference type="SUPFAM" id="SSF46689">
    <property type="entry name" value="Homeodomain-like"/>
    <property type="match status" value="1"/>
</dbReference>
<name>A0AAW1JI35_POPJA</name>
<dbReference type="Gene3D" id="1.10.10.60">
    <property type="entry name" value="Homeodomain-like"/>
    <property type="match status" value="1"/>
</dbReference>
<reference evidence="4 5" key="1">
    <citation type="journal article" date="2024" name="BMC Genomics">
        <title>De novo assembly and annotation of Popillia japonica's genome with initial clues to its potential as an invasive pest.</title>
        <authorList>
            <person name="Cucini C."/>
            <person name="Boschi S."/>
            <person name="Funari R."/>
            <person name="Cardaioli E."/>
            <person name="Iannotti N."/>
            <person name="Marturano G."/>
            <person name="Paoli F."/>
            <person name="Bruttini M."/>
            <person name="Carapelli A."/>
            <person name="Frati F."/>
            <person name="Nardi F."/>
        </authorList>
    </citation>
    <scope>NUCLEOTIDE SEQUENCE [LARGE SCALE GENOMIC DNA]</scope>
    <source>
        <strain evidence="4">DMR45628</strain>
    </source>
</reference>
<evidence type="ECO:0000313" key="5">
    <source>
        <dbReference type="Proteomes" id="UP001458880"/>
    </source>
</evidence>
<proteinExistence type="predicted"/>
<evidence type="ECO:0000313" key="4">
    <source>
        <dbReference type="EMBL" id="KAK9703825.1"/>
    </source>
</evidence>
<feature type="region of interest" description="Disordered" evidence="2">
    <location>
        <begin position="1"/>
        <end position="29"/>
    </location>
</feature>
<comment type="subcellular location">
    <subcellularLocation>
        <location evidence="1">Nucleus</location>
    </subcellularLocation>
</comment>
<dbReference type="Pfam" id="PF05225">
    <property type="entry name" value="HTH_psq"/>
    <property type="match status" value="1"/>
</dbReference>
<dbReference type="AlphaFoldDB" id="A0AAW1JI35"/>
<gene>
    <name evidence="4" type="ORF">QE152_g29065</name>
</gene>
<dbReference type="EMBL" id="JASPKY010000363">
    <property type="protein sequence ID" value="KAK9703825.1"/>
    <property type="molecule type" value="Genomic_DNA"/>
</dbReference>
<sequence>MMQFLYNSDIDEDETEEIDDFSETDTSDSEIDVQDELNNTVQDNFNLENSEIPNIGSMPTRYKRRSGSSRDNWTENQLVQAITENQLVQAITAVNNGSMGINEAARNFDVPATTLRRRKKNESFKKGPQGPSACLGVANENKIVTHIKKLQSYGFAPIRDDVRVMAFKLAEQLGITHRFNRQFGKAGYDWLLFLIYSSRVILIYQSERRKGFRLHVLKECVAKKSATILFISQKGGRGFACTCSRNASQRSRRLF</sequence>
<keyword evidence="5" id="KW-1185">Reference proteome</keyword>
<dbReference type="Proteomes" id="UP001458880">
    <property type="component" value="Unassembled WGS sequence"/>
</dbReference>
<dbReference type="GO" id="GO:0005634">
    <property type="term" value="C:nucleus"/>
    <property type="evidence" value="ECO:0007669"/>
    <property type="project" value="UniProtKB-SubCell"/>
</dbReference>
<dbReference type="GO" id="GO:0003677">
    <property type="term" value="F:DNA binding"/>
    <property type="evidence" value="ECO:0007669"/>
    <property type="project" value="UniProtKB-KW"/>
</dbReference>
<evidence type="ECO:0000259" key="3">
    <source>
        <dbReference type="Pfam" id="PF05225"/>
    </source>
</evidence>
<feature type="domain" description="HTH psq-type" evidence="3">
    <location>
        <begin position="83"/>
        <end position="121"/>
    </location>
</feature>
<dbReference type="InterPro" id="IPR007889">
    <property type="entry name" value="HTH_Psq"/>
</dbReference>
<comment type="caution">
    <text evidence="4">The sequence shown here is derived from an EMBL/GenBank/DDBJ whole genome shotgun (WGS) entry which is preliminary data.</text>
</comment>
<evidence type="ECO:0000256" key="2">
    <source>
        <dbReference type="SAM" id="MobiDB-lite"/>
    </source>
</evidence>
<keyword evidence="4" id="KW-0238">DNA-binding</keyword>
<evidence type="ECO:0000256" key="1">
    <source>
        <dbReference type="ARBA" id="ARBA00004123"/>
    </source>
</evidence>
<protein>
    <submittedName>
        <fullName evidence="4">CENP-B N-terminal DNA-binding domain</fullName>
    </submittedName>
</protein>
<dbReference type="InterPro" id="IPR009057">
    <property type="entry name" value="Homeodomain-like_sf"/>
</dbReference>
<accession>A0AAW1JI35</accession>
<organism evidence="4 5">
    <name type="scientific">Popillia japonica</name>
    <name type="common">Japanese beetle</name>
    <dbReference type="NCBI Taxonomy" id="7064"/>
    <lineage>
        <taxon>Eukaryota</taxon>
        <taxon>Metazoa</taxon>
        <taxon>Ecdysozoa</taxon>
        <taxon>Arthropoda</taxon>
        <taxon>Hexapoda</taxon>
        <taxon>Insecta</taxon>
        <taxon>Pterygota</taxon>
        <taxon>Neoptera</taxon>
        <taxon>Endopterygota</taxon>
        <taxon>Coleoptera</taxon>
        <taxon>Polyphaga</taxon>
        <taxon>Scarabaeiformia</taxon>
        <taxon>Scarabaeidae</taxon>
        <taxon>Rutelinae</taxon>
        <taxon>Popillia</taxon>
    </lineage>
</organism>